<dbReference type="PANTHER" id="PTHR33823:SF2">
    <property type="entry name" value="RNA POLYMERASE-BINDING TRANSCRIPTION FACTOR DKSA"/>
    <property type="match status" value="1"/>
</dbReference>
<dbReference type="Proteomes" id="UP000592181">
    <property type="component" value="Unassembled WGS sequence"/>
</dbReference>
<feature type="compositionally biased region" description="Low complexity" evidence="6">
    <location>
        <begin position="1"/>
        <end position="71"/>
    </location>
</feature>
<protein>
    <submittedName>
        <fullName evidence="8">RNA polymerase-binding protein DksA</fullName>
    </submittedName>
</protein>
<evidence type="ECO:0000256" key="4">
    <source>
        <dbReference type="PROSITE-ProRule" id="PRU00510"/>
    </source>
</evidence>
<feature type="domain" description="Zinc finger DksA/TraR C4-type" evidence="7">
    <location>
        <begin position="191"/>
        <end position="226"/>
    </location>
</feature>
<dbReference type="PROSITE" id="PS01102">
    <property type="entry name" value="ZF_DKSA_1"/>
    <property type="match status" value="1"/>
</dbReference>
<name>A0A852XBG6_9MICO</name>
<dbReference type="PANTHER" id="PTHR33823">
    <property type="entry name" value="RNA POLYMERASE-BINDING TRANSCRIPTION FACTOR DKSA-RELATED"/>
    <property type="match status" value="1"/>
</dbReference>
<accession>A0A852XBG6</accession>
<dbReference type="AlphaFoldDB" id="A0A852XBG6"/>
<dbReference type="PROSITE" id="PS51128">
    <property type="entry name" value="ZF_DKSA_2"/>
    <property type="match status" value="1"/>
</dbReference>
<gene>
    <name evidence="8" type="ORF">BJY28_002223</name>
</gene>
<dbReference type="Gene3D" id="1.20.120.910">
    <property type="entry name" value="DksA, coiled-coil domain"/>
    <property type="match status" value="1"/>
</dbReference>
<feature type="compositionally biased region" description="Low complexity" evidence="6">
    <location>
        <begin position="83"/>
        <end position="99"/>
    </location>
</feature>
<dbReference type="SUPFAM" id="SSF109635">
    <property type="entry name" value="DnaK suppressor protein DksA, alpha-hairpin domain"/>
    <property type="match status" value="1"/>
</dbReference>
<evidence type="ECO:0000256" key="1">
    <source>
        <dbReference type="ARBA" id="ARBA00022723"/>
    </source>
</evidence>
<feature type="zinc finger region" description="dksA C4-type" evidence="4">
    <location>
        <begin position="196"/>
        <end position="220"/>
    </location>
</feature>
<keyword evidence="2" id="KW-0863">Zinc-finger</keyword>
<keyword evidence="5" id="KW-0175">Coiled coil</keyword>
<sequence length="227" mass="23678">MATKKSTAKTAAKAASGGAAKKATTKAAKGTGTKTSKTTKAAGKKASSTGSATKATKGATTTAKKTTATKATTKKSATKKSTTKTATKKSTTTKTSAASLVVREDESPWTAAELAEVRAELEADVTRLREEIQLAESDLVDLMSDPLDGAGDDQADAGAKSYERDQEITLTNNARAVLLQNLHALERIDDGSYGVCESCGNPIGKLRLQAYPRASLCVSCKSQQERR</sequence>
<dbReference type="InterPro" id="IPR000962">
    <property type="entry name" value="Znf_DskA_TraR"/>
</dbReference>
<dbReference type="InterPro" id="IPR037187">
    <property type="entry name" value="DnaK_N"/>
</dbReference>
<evidence type="ECO:0000313" key="9">
    <source>
        <dbReference type="Proteomes" id="UP000592181"/>
    </source>
</evidence>
<feature type="coiled-coil region" evidence="5">
    <location>
        <begin position="111"/>
        <end position="145"/>
    </location>
</feature>
<dbReference type="SUPFAM" id="SSF57716">
    <property type="entry name" value="Glucocorticoid receptor-like (DNA-binding domain)"/>
    <property type="match status" value="1"/>
</dbReference>
<evidence type="ECO:0000313" key="8">
    <source>
        <dbReference type="EMBL" id="NYG37754.1"/>
    </source>
</evidence>
<dbReference type="InterPro" id="IPR020458">
    <property type="entry name" value="Znf_DskA_TraR_CS"/>
</dbReference>
<dbReference type="GO" id="GO:0008270">
    <property type="term" value="F:zinc ion binding"/>
    <property type="evidence" value="ECO:0007669"/>
    <property type="project" value="UniProtKB-KW"/>
</dbReference>
<evidence type="ECO:0000256" key="2">
    <source>
        <dbReference type="ARBA" id="ARBA00022771"/>
    </source>
</evidence>
<feature type="compositionally biased region" description="Basic residues" evidence="6">
    <location>
        <begin position="72"/>
        <end position="82"/>
    </location>
</feature>
<dbReference type="RefSeq" id="WP_179463074.1">
    <property type="nucleotide sequence ID" value="NZ_JACBZX010000001.1"/>
</dbReference>
<dbReference type="EMBL" id="JACBZX010000001">
    <property type="protein sequence ID" value="NYG37754.1"/>
    <property type="molecule type" value="Genomic_DNA"/>
</dbReference>
<evidence type="ECO:0000256" key="3">
    <source>
        <dbReference type="ARBA" id="ARBA00022833"/>
    </source>
</evidence>
<evidence type="ECO:0000256" key="5">
    <source>
        <dbReference type="SAM" id="Coils"/>
    </source>
</evidence>
<evidence type="ECO:0000256" key="6">
    <source>
        <dbReference type="SAM" id="MobiDB-lite"/>
    </source>
</evidence>
<organism evidence="8 9">
    <name type="scientific">Janibacter alkaliphilus</name>
    <dbReference type="NCBI Taxonomy" id="1069963"/>
    <lineage>
        <taxon>Bacteria</taxon>
        <taxon>Bacillati</taxon>
        <taxon>Actinomycetota</taxon>
        <taxon>Actinomycetes</taxon>
        <taxon>Micrococcales</taxon>
        <taxon>Intrasporangiaceae</taxon>
        <taxon>Janibacter</taxon>
    </lineage>
</organism>
<dbReference type="Pfam" id="PF01258">
    <property type="entry name" value="zf-dskA_traR"/>
    <property type="match status" value="1"/>
</dbReference>
<feature type="region of interest" description="Disordered" evidence="6">
    <location>
        <begin position="1"/>
        <end position="108"/>
    </location>
</feature>
<proteinExistence type="predicted"/>
<reference evidence="8 9" key="1">
    <citation type="submission" date="2020-07" db="EMBL/GenBank/DDBJ databases">
        <title>Sequencing the genomes of 1000 actinobacteria strains.</title>
        <authorList>
            <person name="Klenk H.-P."/>
        </authorList>
    </citation>
    <scope>NUCLEOTIDE SEQUENCE [LARGE SCALE GENOMIC DNA]</scope>
    <source>
        <strain evidence="8 9">DSM 24723</strain>
    </source>
</reference>
<comment type="caution">
    <text evidence="8">The sequence shown here is derived from an EMBL/GenBank/DDBJ whole genome shotgun (WGS) entry which is preliminary data.</text>
</comment>
<keyword evidence="9" id="KW-1185">Reference proteome</keyword>
<evidence type="ECO:0000259" key="7">
    <source>
        <dbReference type="Pfam" id="PF01258"/>
    </source>
</evidence>
<keyword evidence="3" id="KW-0862">Zinc</keyword>
<keyword evidence="1" id="KW-0479">Metal-binding</keyword>